<evidence type="ECO:0000313" key="1">
    <source>
        <dbReference type="EMBL" id="EUA76190.1"/>
    </source>
</evidence>
<dbReference type="GO" id="GO:0016853">
    <property type="term" value="F:isomerase activity"/>
    <property type="evidence" value="ECO:0007669"/>
    <property type="project" value="UniProtKB-KW"/>
</dbReference>
<proteinExistence type="predicted"/>
<organism evidence="1">
    <name type="scientific">Mycobacterium xenopi 4042</name>
    <dbReference type="NCBI Taxonomy" id="1299334"/>
    <lineage>
        <taxon>Bacteria</taxon>
        <taxon>Bacillati</taxon>
        <taxon>Actinomycetota</taxon>
        <taxon>Actinomycetes</taxon>
        <taxon>Mycobacteriales</taxon>
        <taxon>Mycobacteriaceae</taxon>
        <taxon>Mycobacterium</taxon>
    </lineage>
</organism>
<dbReference type="EC" id="5.1.1.-" evidence="1"/>
<gene>
    <name evidence="1" type="ORF">I553_9149</name>
</gene>
<protein>
    <submittedName>
        <fullName evidence="1">Linear gramicidin synthetase subunit D domain protein</fullName>
        <ecNumber evidence="1">5.1.1.-</ecNumber>
    </submittedName>
</protein>
<accession>X8E8M7</accession>
<name>X8E8M7_MYCXE</name>
<dbReference type="EMBL" id="JAOB01000008">
    <property type="protein sequence ID" value="EUA76190.1"/>
    <property type="molecule type" value="Genomic_DNA"/>
</dbReference>
<dbReference type="AlphaFoldDB" id="X8E8M7"/>
<comment type="caution">
    <text evidence="1">The sequence shown here is derived from an EMBL/GenBank/DDBJ whole genome shotgun (WGS) entry which is preliminary data.</text>
</comment>
<sequence length="68" mass="7926">MLAVMTAEPARRLSAVDVLDAGEHARLEEWGNRVVLTRRWCRCRFRSCSPLKSRAHRRRWRCLAGMCA</sequence>
<keyword evidence="1" id="KW-0413">Isomerase</keyword>
<dbReference type="PATRIC" id="fig|1299334.3.peg.523"/>
<reference evidence="1" key="1">
    <citation type="submission" date="2014-01" db="EMBL/GenBank/DDBJ databases">
        <authorList>
            <person name="Brown-Elliot B."/>
            <person name="Wallace R."/>
            <person name="Lenaerts A."/>
            <person name="Ordway D."/>
            <person name="DeGroote M.A."/>
            <person name="Parker T."/>
            <person name="Sizemore C."/>
            <person name="Tallon L.J."/>
            <person name="Sadzewicz L.K."/>
            <person name="Sengamalay N."/>
            <person name="Fraser C.M."/>
            <person name="Hine E."/>
            <person name="Shefchek K.A."/>
            <person name="Das S.P."/>
            <person name="Tettelin H."/>
        </authorList>
    </citation>
    <scope>NUCLEOTIDE SEQUENCE [LARGE SCALE GENOMIC DNA]</scope>
    <source>
        <strain evidence="1">4042</strain>
    </source>
</reference>